<evidence type="ECO:0000313" key="2">
    <source>
        <dbReference type="Proteomes" id="UP000317722"/>
    </source>
</evidence>
<protein>
    <recommendedName>
        <fullName evidence="3">Secreted protein</fullName>
    </recommendedName>
</protein>
<keyword evidence="2" id="KW-1185">Reference proteome</keyword>
<dbReference type="InterPro" id="IPR043777">
    <property type="entry name" value="DUF5719"/>
</dbReference>
<sequence>MNLSISGIVRTTLVTAAGAGLVVGAMHSQGAFAVASTRAVDTATGSATSPVRSASLVCPGPELKGLKGVADLDVGVRVAAAAAPVRAMTGTAPAAAPGEVSLSRMPRGSLGAPVTARGVSLLADQTRAESVLVSGTESMAAGVAAAQNWLVPSGDQRSLGGAACGQPGADFWIMAGGGAPGRQERLLLTNPGGNAVTVDVTLHGAKGALSSPNGKGIVVPAHGRTAFLLDSINSDLANPVVHVVADGGVVGAVVNDLWLDGARAGGSDDAVPTAAPSRDQVIPAVAADGQAVLRVAVPGNDEAVVQARVLTAQGPRALPAGGVIRIDGGTVTDIDISALPVGTYGLQVRADMPIVAAAVVTRTAPGKPGDFAWTSSTPPITGVAGMPLAVPEGTSAPIQRSLSVTASGDTASVEVVTVDAQGVETSRRPEVGVDATAVLDVTGATSVWVHRVGGNGQVRAGVVSWLDDAQGRLITATPLRDTALRTTTVGLREVSH</sequence>
<evidence type="ECO:0008006" key="3">
    <source>
        <dbReference type="Google" id="ProtNLM"/>
    </source>
</evidence>
<proteinExistence type="predicted"/>
<dbReference type="AlphaFoldDB" id="A0A502D0A8"/>
<name>A0A502D0A8_9MICO</name>
<dbReference type="Pfam" id="PF18986">
    <property type="entry name" value="DUF5719"/>
    <property type="match status" value="1"/>
</dbReference>
<dbReference type="OrthoDB" id="5141713at2"/>
<reference evidence="1 2" key="1">
    <citation type="journal article" date="2019" name="Environ. Microbiol.">
        <title>Species interactions and distinct microbial communities in high Arctic permafrost affected cryosols are associated with the CH4 and CO2 gas fluxes.</title>
        <authorList>
            <person name="Altshuler I."/>
            <person name="Hamel J."/>
            <person name="Turney S."/>
            <person name="Magnuson E."/>
            <person name="Levesque R."/>
            <person name="Greer C."/>
            <person name="Whyte L.G."/>
        </authorList>
    </citation>
    <scope>NUCLEOTIDE SEQUENCE [LARGE SCALE GENOMIC DNA]</scope>
    <source>
        <strain evidence="1 2">S9.3A</strain>
    </source>
</reference>
<comment type="caution">
    <text evidence="1">The sequence shown here is derived from an EMBL/GenBank/DDBJ whole genome shotgun (WGS) entry which is preliminary data.</text>
</comment>
<organism evidence="1 2">
    <name type="scientific">Pedococcus bigeumensis</name>
    <dbReference type="NCBI Taxonomy" id="433644"/>
    <lineage>
        <taxon>Bacteria</taxon>
        <taxon>Bacillati</taxon>
        <taxon>Actinomycetota</taxon>
        <taxon>Actinomycetes</taxon>
        <taxon>Micrococcales</taxon>
        <taxon>Intrasporangiaceae</taxon>
        <taxon>Pedococcus</taxon>
    </lineage>
</organism>
<evidence type="ECO:0000313" key="1">
    <source>
        <dbReference type="EMBL" id="TPG19225.1"/>
    </source>
</evidence>
<gene>
    <name evidence="1" type="ORF">EAH86_01590</name>
</gene>
<accession>A0A502D0A8</accession>
<dbReference type="EMBL" id="RCZM01000001">
    <property type="protein sequence ID" value="TPG19225.1"/>
    <property type="molecule type" value="Genomic_DNA"/>
</dbReference>
<dbReference type="Proteomes" id="UP000317722">
    <property type="component" value="Unassembled WGS sequence"/>
</dbReference>
<dbReference type="RefSeq" id="WP_140736870.1">
    <property type="nucleotide sequence ID" value="NZ_RCZM01000001.1"/>
</dbReference>